<evidence type="ECO:0000259" key="2">
    <source>
        <dbReference type="Pfam" id="PF12850"/>
    </source>
</evidence>
<protein>
    <submittedName>
        <fullName evidence="3">YfcE family phosphodiesterase</fullName>
    </submittedName>
</protein>
<dbReference type="Proteomes" id="UP000187439">
    <property type="component" value="Unassembled WGS sequence"/>
</dbReference>
<dbReference type="PANTHER" id="PTHR42850:SF2">
    <property type="entry name" value="BLL5683 PROTEIN"/>
    <property type="match status" value="1"/>
</dbReference>
<evidence type="ECO:0000256" key="1">
    <source>
        <dbReference type="ARBA" id="ARBA00008950"/>
    </source>
</evidence>
<dbReference type="InterPro" id="IPR029052">
    <property type="entry name" value="Metallo-depent_PP-like"/>
</dbReference>
<comment type="caution">
    <text evidence="3">The sequence shown here is derived from an EMBL/GenBank/DDBJ whole genome shotgun (WGS) entry which is preliminary data.</text>
</comment>
<dbReference type="Gene3D" id="3.60.21.10">
    <property type="match status" value="1"/>
</dbReference>
<dbReference type="InterPro" id="IPR011152">
    <property type="entry name" value="Pesterase_MJ0912"/>
</dbReference>
<dbReference type="PIRSF" id="PIRSF000883">
    <property type="entry name" value="Pesterase_MJ0912"/>
    <property type="match status" value="1"/>
</dbReference>
<gene>
    <name evidence="3" type="ORF">BSK52_08040</name>
</gene>
<reference evidence="3 4" key="1">
    <citation type="submission" date="2016-10" db="EMBL/GenBank/DDBJ databases">
        <title>Paenibacillus species isolates.</title>
        <authorList>
            <person name="Beno S.M."/>
        </authorList>
    </citation>
    <scope>NUCLEOTIDE SEQUENCE [LARGE SCALE GENOMIC DNA]</scope>
    <source>
        <strain evidence="3 4">FSL H7-0710</strain>
    </source>
</reference>
<feature type="domain" description="Calcineurin-like phosphoesterase" evidence="2">
    <location>
        <begin position="7"/>
        <end position="181"/>
    </location>
</feature>
<dbReference type="PANTHER" id="PTHR42850">
    <property type="entry name" value="METALLOPHOSPHOESTERASE"/>
    <property type="match status" value="1"/>
</dbReference>
<dbReference type="InterPro" id="IPR050126">
    <property type="entry name" value="Ap4A_hydrolase"/>
</dbReference>
<organism evidence="3 4">
    <name type="scientific">Paenibacillus odorifer</name>
    <dbReference type="NCBI Taxonomy" id="189426"/>
    <lineage>
        <taxon>Bacteria</taxon>
        <taxon>Bacillati</taxon>
        <taxon>Bacillota</taxon>
        <taxon>Bacilli</taxon>
        <taxon>Bacillales</taxon>
        <taxon>Paenibacillaceae</taxon>
        <taxon>Paenibacillus</taxon>
    </lineage>
</organism>
<dbReference type="GO" id="GO:0016791">
    <property type="term" value="F:phosphatase activity"/>
    <property type="evidence" value="ECO:0007669"/>
    <property type="project" value="TreeGrafter"/>
</dbReference>
<dbReference type="RefSeq" id="WP_042127244.1">
    <property type="nucleotide sequence ID" value="NZ_MPTC01000005.1"/>
</dbReference>
<comment type="similarity">
    <text evidence="1">Belongs to the metallophosphoesterase superfamily. YfcE family.</text>
</comment>
<proteinExistence type="inferred from homology"/>
<dbReference type="AlphaFoldDB" id="A0A1R0Y3Y6"/>
<evidence type="ECO:0000313" key="3">
    <source>
        <dbReference type="EMBL" id="OMD42052.1"/>
    </source>
</evidence>
<evidence type="ECO:0000313" key="4">
    <source>
        <dbReference type="Proteomes" id="UP000187439"/>
    </source>
</evidence>
<dbReference type="GO" id="GO:0005737">
    <property type="term" value="C:cytoplasm"/>
    <property type="evidence" value="ECO:0007669"/>
    <property type="project" value="TreeGrafter"/>
</dbReference>
<name>A0A1R0Y3Y6_9BACL</name>
<dbReference type="Pfam" id="PF12850">
    <property type="entry name" value="Metallophos_2"/>
    <property type="match status" value="1"/>
</dbReference>
<dbReference type="OrthoDB" id="9813918at2"/>
<accession>A0A1R0Y3Y6</accession>
<dbReference type="EMBL" id="MPTC01000005">
    <property type="protein sequence ID" value="OMD42052.1"/>
    <property type="molecule type" value="Genomic_DNA"/>
</dbReference>
<sequence>MNKLDTIAVISDIHSNVYALEAVLQDIDSRGINSIVNLGDSLFGAIEPIRTAELLINRSNVTNIMGNCDRYLLQKDMDSITFQYVKPMLTNEIHDWIRSFNPTWVFEDLLFCHGTPFSDDSYMLEDILPTGVQGKSAEDLMAELDSVDQTMIFCGHTHLQKSVRLPNGKVIVNAGSVGLPAYYEELPYPHYMESMTPHARYLIISRRDHSWMFDPVLLPYNYELAAQRADQNCREDYSYAIRHGRVKRRT</sequence>
<dbReference type="SUPFAM" id="SSF56300">
    <property type="entry name" value="Metallo-dependent phosphatases"/>
    <property type="match status" value="1"/>
</dbReference>
<dbReference type="InterPro" id="IPR024654">
    <property type="entry name" value="Calcineurin-like_PHP_lpxH"/>
</dbReference>